<name>A0AAV9NVQ3_9PEZI</name>
<dbReference type="FunFam" id="3.90.79.10:FF:000060">
    <property type="entry name" value="Nudix hydrolase 1"/>
    <property type="match status" value="1"/>
</dbReference>
<evidence type="ECO:0000256" key="2">
    <source>
        <dbReference type="RuleBase" id="RU003476"/>
    </source>
</evidence>
<dbReference type="Gene3D" id="3.90.79.10">
    <property type="entry name" value="Nucleoside Triphosphate Pyrophosphohydrolase"/>
    <property type="match status" value="1"/>
</dbReference>
<accession>A0AAV9NVQ3</accession>
<comment type="caution">
    <text evidence="4">The sequence shown here is derived from an EMBL/GenBank/DDBJ whole genome shotgun (WGS) entry which is preliminary data.</text>
</comment>
<dbReference type="PROSITE" id="PS51462">
    <property type="entry name" value="NUDIX"/>
    <property type="match status" value="1"/>
</dbReference>
<dbReference type="PROSITE" id="PS00893">
    <property type="entry name" value="NUDIX_BOX"/>
    <property type="match status" value="1"/>
</dbReference>
<dbReference type="CDD" id="cd04678">
    <property type="entry name" value="NUDIX_MTH2_Nudt15"/>
    <property type="match status" value="1"/>
</dbReference>
<comment type="similarity">
    <text evidence="2">Belongs to the Nudix hydrolase family.</text>
</comment>
<keyword evidence="5" id="KW-1185">Reference proteome</keyword>
<organism evidence="4 5">
    <name type="scientific">Saxophila tyrrhenica</name>
    <dbReference type="NCBI Taxonomy" id="1690608"/>
    <lineage>
        <taxon>Eukaryota</taxon>
        <taxon>Fungi</taxon>
        <taxon>Dikarya</taxon>
        <taxon>Ascomycota</taxon>
        <taxon>Pezizomycotina</taxon>
        <taxon>Dothideomycetes</taxon>
        <taxon>Dothideomycetidae</taxon>
        <taxon>Mycosphaerellales</taxon>
        <taxon>Extremaceae</taxon>
        <taxon>Saxophila</taxon>
    </lineage>
</organism>
<dbReference type="RefSeq" id="XP_064654240.1">
    <property type="nucleotide sequence ID" value="XM_064807493.1"/>
</dbReference>
<dbReference type="GO" id="GO:0005829">
    <property type="term" value="C:cytosol"/>
    <property type="evidence" value="ECO:0007669"/>
    <property type="project" value="TreeGrafter"/>
</dbReference>
<dbReference type="InterPro" id="IPR000086">
    <property type="entry name" value="NUDIX_hydrolase_dom"/>
</dbReference>
<dbReference type="SUPFAM" id="SSF55811">
    <property type="entry name" value="Nudix"/>
    <property type="match status" value="1"/>
</dbReference>
<reference evidence="4 5" key="1">
    <citation type="submission" date="2023-08" db="EMBL/GenBank/DDBJ databases">
        <title>Black Yeasts Isolated from many extreme environments.</title>
        <authorList>
            <person name="Coleine C."/>
            <person name="Stajich J.E."/>
            <person name="Selbmann L."/>
        </authorList>
    </citation>
    <scope>NUCLEOTIDE SEQUENCE [LARGE SCALE GENOMIC DNA]</scope>
    <source>
        <strain evidence="4 5">CCFEE 5935</strain>
    </source>
</reference>
<gene>
    <name evidence="4" type="ORF">LTR77_010270</name>
</gene>
<dbReference type="Pfam" id="PF00293">
    <property type="entry name" value="NUDIX"/>
    <property type="match status" value="1"/>
</dbReference>
<dbReference type="Proteomes" id="UP001337655">
    <property type="component" value="Unassembled WGS sequence"/>
</dbReference>
<dbReference type="GO" id="GO:0006203">
    <property type="term" value="P:dGTP catabolic process"/>
    <property type="evidence" value="ECO:0007669"/>
    <property type="project" value="TreeGrafter"/>
</dbReference>
<dbReference type="GeneID" id="89931599"/>
<dbReference type="PRINTS" id="PR00502">
    <property type="entry name" value="NUDIXFAMILY"/>
</dbReference>
<evidence type="ECO:0000259" key="3">
    <source>
        <dbReference type="PROSITE" id="PS51462"/>
    </source>
</evidence>
<dbReference type="EMBL" id="JAVRRT010000022">
    <property type="protein sequence ID" value="KAK5163876.1"/>
    <property type="molecule type" value="Genomic_DNA"/>
</dbReference>
<evidence type="ECO:0000313" key="5">
    <source>
        <dbReference type="Proteomes" id="UP001337655"/>
    </source>
</evidence>
<evidence type="ECO:0000313" key="4">
    <source>
        <dbReference type="EMBL" id="KAK5163876.1"/>
    </source>
</evidence>
<proteinExistence type="inferred from homology"/>
<sequence length="118" mass="12810">MAQPPRENHVRVGVGVFVFKDHNDAHFVLGKRKASLGAGTYSLPGGHLEFGETFEQCAVREVKEETGLEIGEVRYLTTVETTWEEEGKQYVTIFMAGCAKAGHDGGEAVPQGQGFGAR</sequence>
<dbReference type="PANTHER" id="PTHR16099:SF5">
    <property type="entry name" value="NUCLEOTIDE TRIPHOSPHATE DIPHOSPHATASE NUDT15"/>
    <property type="match status" value="1"/>
</dbReference>
<protein>
    <recommendedName>
        <fullName evidence="3">Nudix hydrolase domain-containing protein</fullName>
    </recommendedName>
</protein>
<dbReference type="PANTHER" id="PTHR16099">
    <property type="entry name" value="8-OXO-DGTP DIPHOSPHATES NUDT15"/>
    <property type="match status" value="1"/>
</dbReference>
<dbReference type="InterPro" id="IPR015797">
    <property type="entry name" value="NUDIX_hydrolase-like_dom_sf"/>
</dbReference>
<dbReference type="AlphaFoldDB" id="A0AAV9NVQ3"/>
<keyword evidence="1 2" id="KW-0378">Hydrolase</keyword>
<evidence type="ECO:0000256" key="1">
    <source>
        <dbReference type="ARBA" id="ARBA00022801"/>
    </source>
</evidence>
<dbReference type="InterPro" id="IPR020476">
    <property type="entry name" value="Nudix_hydrolase"/>
</dbReference>
<dbReference type="GO" id="GO:0035539">
    <property type="term" value="F:8-oxo-7,8-dihydrodeoxyguanosine triphosphate pyrophosphatase activity"/>
    <property type="evidence" value="ECO:0007669"/>
    <property type="project" value="TreeGrafter"/>
</dbReference>
<feature type="domain" description="Nudix hydrolase" evidence="3">
    <location>
        <begin position="9"/>
        <end position="118"/>
    </location>
</feature>
<dbReference type="InterPro" id="IPR020084">
    <property type="entry name" value="NUDIX_hydrolase_CS"/>
</dbReference>